<dbReference type="CDD" id="cd03443">
    <property type="entry name" value="PaaI_thioesterase"/>
    <property type="match status" value="1"/>
</dbReference>
<evidence type="ECO:0000256" key="1">
    <source>
        <dbReference type="ARBA" id="ARBA00022801"/>
    </source>
</evidence>
<dbReference type="AlphaFoldDB" id="A0A9D2U923"/>
<sequence>MPQPTHHFGIAMPYMDYLGVESISSCAERTITRLNWSPQLCNARGELHGGALMSVLDYSLSAAGRAQRPGYGMATIEMQTQFLSPGKGNLTIEATCLSQDKDLLICRAQAFDQRQRLIASATATLKPVKFKPEPSSLRASA</sequence>
<organism evidence="3 4">
    <name type="scientific">Candidatus Paenalcaligenes intestinipullorum</name>
    <dbReference type="NCBI Taxonomy" id="2838718"/>
    <lineage>
        <taxon>Bacteria</taxon>
        <taxon>Pseudomonadati</taxon>
        <taxon>Pseudomonadota</taxon>
        <taxon>Betaproteobacteria</taxon>
        <taxon>Burkholderiales</taxon>
        <taxon>Alcaligenaceae</taxon>
        <taxon>Paenalcaligenes</taxon>
    </lineage>
</organism>
<dbReference type="InterPro" id="IPR003736">
    <property type="entry name" value="PAAI_dom"/>
</dbReference>
<dbReference type="Proteomes" id="UP000823889">
    <property type="component" value="Unassembled WGS sequence"/>
</dbReference>
<dbReference type="NCBIfam" id="TIGR00369">
    <property type="entry name" value="unchar_dom_1"/>
    <property type="match status" value="1"/>
</dbReference>
<name>A0A9D2U923_9BURK</name>
<dbReference type="InterPro" id="IPR006683">
    <property type="entry name" value="Thioestr_dom"/>
</dbReference>
<evidence type="ECO:0000313" key="3">
    <source>
        <dbReference type="EMBL" id="HJD44014.1"/>
    </source>
</evidence>
<dbReference type="InterPro" id="IPR029069">
    <property type="entry name" value="HotDog_dom_sf"/>
</dbReference>
<gene>
    <name evidence="3" type="ORF">H9906_03185</name>
</gene>
<keyword evidence="1" id="KW-0378">Hydrolase</keyword>
<protein>
    <submittedName>
        <fullName evidence="3">PaaI family thioesterase</fullName>
    </submittedName>
</protein>
<reference evidence="3" key="2">
    <citation type="submission" date="2021-04" db="EMBL/GenBank/DDBJ databases">
        <authorList>
            <person name="Gilroy R."/>
        </authorList>
    </citation>
    <scope>NUCLEOTIDE SEQUENCE</scope>
    <source>
        <strain evidence="3">9264</strain>
    </source>
</reference>
<dbReference type="SUPFAM" id="SSF54637">
    <property type="entry name" value="Thioesterase/thiol ester dehydrase-isomerase"/>
    <property type="match status" value="1"/>
</dbReference>
<dbReference type="EMBL" id="DWUQ01000061">
    <property type="protein sequence ID" value="HJD44014.1"/>
    <property type="molecule type" value="Genomic_DNA"/>
</dbReference>
<dbReference type="Pfam" id="PF03061">
    <property type="entry name" value="4HBT"/>
    <property type="match status" value="1"/>
</dbReference>
<evidence type="ECO:0000259" key="2">
    <source>
        <dbReference type="Pfam" id="PF03061"/>
    </source>
</evidence>
<feature type="domain" description="Thioesterase" evidence="2">
    <location>
        <begin position="46"/>
        <end position="118"/>
    </location>
</feature>
<comment type="caution">
    <text evidence="3">The sequence shown here is derived from an EMBL/GenBank/DDBJ whole genome shotgun (WGS) entry which is preliminary data.</text>
</comment>
<reference evidence="3" key="1">
    <citation type="journal article" date="2021" name="PeerJ">
        <title>Extensive microbial diversity within the chicken gut microbiome revealed by metagenomics and culture.</title>
        <authorList>
            <person name="Gilroy R."/>
            <person name="Ravi A."/>
            <person name="Getino M."/>
            <person name="Pursley I."/>
            <person name="Horton D.L."/>
            <person name="Alikhan N.F."/>
            <person name="Baker D."/>
            <person name="Gharbi K."/>
            <person name="Hall N."/>
            <person name="Watson M."/>
            <person name="Adriaenssens E.M."/>
            <person name="Foster-Nyarko E."/>
            <person name="Jarju S."/>
            <person name="Secka A."/>
            <person name="Antonio M."/>
            <person name="Oren A."/>
            <person name="Chaudhuri R.R."/>
            <person name="La Ragione R."/>
            <person name="Hildebrand F."/>
            <person name="Pallen M.J."/>
        </authorList>
    </citation>
    <scope>NUCLEOTIDE SEQUENCE</scope>
    <source>
        <strain evidence="3">9264</strain>
    </source>
</reference>
<dbReference type="Gene3D" id="3.10.129.10">
    <property type="entry name" value="Hotdog Thioesterase"/>
    <property type="match status" value="1"/>
</dbReference>
<accession>A0A9D2U923</accession>
<proteinExistence type="predicted"/>
<evidence type="ECO:0000313" key="4">
    <source>
        <dbReference type="Proteomes" id="UP000823889"/>
    </source>
</evidence>
<dbReference type="GO" id="GO:0016289">
    <property type="term" value="F:acyl-CoA hydrolase activity"/>
    <property type="evidence" value="ECO:0007669"/>
    <property type="project" value="UniProtKB-ARBA"/>
</dbReference>